<dbReference type="PANTHER" id="PTHR28208:SF1">
    <property type="entry name" value="FILAMENT ORGANIZATION PROTEIN APP1-LIKE, PUTATIVE (AFU_ORTHOLOGUE AFUA_1G06650)-RELATED"/>
    <property type="match status" value="1"/>
</dbReference>
<dbReference type="EMBL" id="UOFA01000212">
    <property type="protein sequence ID" value="VAW45637.1"/>
    <property type="molecule type" value="Genomic_DNA"/>
</dbReference>
<reference evidence="2" key="1">
    <citation type="submission" date="2018-06" db="EMBL/GenBank/DDBJ databases">
        <authorList>
            <person name="Zhirakovskaya E."/>
        </authorList>
    </citation>
    <scope>NUCLEOTIDE SEQUENCE</scope>
</reference>
<gene>
    <name evidence="2" type="ORF">MNBD_GAMMA02-1391</name>
</gene>
<proteinExistence type="predicted"/>
<sequence>MKQQPYLKLCIFMLCSLPFRQSIAGPASEVKKDETLVFFNTSAWLNETTDQWHIPIHGWIFEPEHSTVRKELIAAVFESTYGLSVTENSQAVFDQRINLLLADNERNKSIVIRFANRTYALPASAANGHFKAELLVDEKIIASTNIKAQLTYQAVLPDQDSRIFSGQVNLISAKGLSIISDIDDTIKISEVTDRKQLLNHTFYLDFKVAPDMAKLYSELLKEDDALHFVSSSPWQLYPTLVTFIEKAGFSDADYALKTFRFKDSSLINLFASSHDTKPPQIIEILQKFPDRQFILVGDSGEHDPEIYAQIQQQFPQQIIKILIRNVTGENQLNSRFKNTFKTIKPNLWQLFEHPSEIKLE</sequence>
<name>A0A3B0W4J0_9ZZZZ</name>
<protein>
    <recommendedName>
        <fullName evidence="1">Phosphatidate phosphatase APP1 catalytic domain-containing protein</fullName>
    </recommendedName>
</protein>
<evidence type="ECO:0000259" key="1">
    <source>
        <dbReference type="Pfam" id="PF09949"/>
    </source>
</evidence>
<dbReference type="InterPro" id="IPR019236">
    <property type="entry name" value="APP1_cat"/>
</dbReference>
<accession>A0A3B0W4J0</accession>
<dbReference type="Pfam" id="PF09949">
    <property type="entry name" value="APP1_cat"/>
    <property type="match status" value="1"/>
</dbReference>
<dbReference type="GO" id="GO:0030479">
    <property type="term" value="C:actin cortical patch"/>
    <property type="evidence" value="ECO:0007669"/>
    <property type="project" value="TreeGrafter"/>
</dbReference>
<dbReference type="GO" id="GO:0008195">
    <property type="term" value="F:phosphatidate phosphatase activity"/>
    <property type="evidence" value="ECO:0007669"/>
    <property type="project" value="InterPro"/>
</dbReference>
<dbReference type="InterPro" id="IPR052935">
    <property type="entry name" value="Mg2+_PAP"/>
</dbReference>
<dbReference type="PANTHER" id="PTHR28208">
    <property type="entry name" value="PHOSPHATIDATE PHOSPHATASE APP1"/>
    <property type="match status" value="1"/>
</dbReference>
<evidence type="ECO:0000313" key="2">
    <source>
        <dbReference type="EMBL" id="VAW45637.1"/>
    </source>
</evidence>
<feature type="domain" description="Phosphatidate phosphatase APP1 catalytic" evidence="1">
    <location>
        <begin position="177"/>
        <end position="325"/>
    </location>
</feature>
<organism evidence="2">
    <name type="scientific">hydrothermal vent metagenome</name>
    <dbReference type="NCBI Taxonomy" id="652676"/>
    <lineage>
        <taxon>unclassified sequences</taxon>
        <taxon>metagenomes</taxon>
        <taxon>ecological metagenomes</taxon>
    </lineage>
</organism>
<dbReference type="AlphaFoldDB" id="A0A3B0W4J0"/>